<accession>T1GLX8</accession>
<dbReference type="OMA" id="YGGETEN"/>
<dbReference type="CDD" id="cd19854">
    <property type="entry name" value="DSRM_DHX9_rpt1"/>
    <property type="match status" value="1"/>
</dbReference>
<dbReference type="InterPro" id="IPR044445">
    <property type="entry name" value="DHX9_DSRM_1"/>
</dbReference>
<evidence type="ECO:0000313" key="5">
    <source>
        <dbReference type="Proteomes" id="UP000015102"/>
    </source>
</evidence>
<protein>
    <recommendedName>
        <fullName evidence="3">DRBM domain-containing protein</fullName>
    </recommendedName>
</protein>
<dbReference type="Proteomes" id="UP000015102">
    <property type="component" value="Unassembled WGS sequence"/>
</dbReference>
<evidence type="ECO:0000256" key="1">
    <source>
        <dbReference type="PROSITE-ProRule" id="PRU00266"/>
    </source>
</evidence>
<dbReference type="PROSITE" id="PS50137">
    <property type="entry name" value="DS_RBD"/>
    <property type="match status" value="1"/>
</dbReference>
<reference evidence="4" key="2">
    <citation type="submission" date="2015-06" db="UniProtKB">
        <authorList>
            <consortium name="EnsemblMetazoa"/>
        </authorList>
    </citation>
    <scope>IDENTIFICATION</scope>
</reference>
<feature type="region of interest" description="Disordered" evidence="2">
    <location>
        <begin position="64"/>
        <end position="105"/>
    </location>
</feature>
<dbReference type="Pfam" id="PF00035">
    <property type="entry name" value="dsrm"/>
    <property type="match status" value="1"/>
</dbReference>
<dbReference type="HOGENOM" id="CLU_1367612_0_0_1"/>
<dbReference type="SMART" id="SM00358">
    <property type="entry name" value="DSRM"/>
    <property type="match status" value="1"/>
</dbReference>
<dbReference type="Gene3D" id="3.30.160.20">
    <property type="match status" value="2"/>
</dbReference>
<dbReference type="STRING" id="36166.T1GLX8"/>
<sequence length="200" mass="22386">MDIKSFFHEWCRPKHRQRFLCEVRVASFSYVGAGNSTNKKDAEKNAAKDFVNFLVRNGNIQASEVPGDAGVGQDNFAPQNQGEQSSGGPPPLMSVRPNVFGNSGMGPQDLGQAYRRVNDDGGRDNFSFIDRAQQQLQMDEAESLDVNAAIHGNWTIENAKAKLHQFMQMNKINADYKYTPVGPDHARYVEHNSKLYYLGQ</sequence>
<dbReference type="GO" id="GO:0003725">
    <property type="term" value="F:double-stranded RNA binding"/>
    <property type="evidence" value="ECO:0007669"/>
    <property type="project" value="InterPro"/>
</dbReference>
<feature type="domain" description="DRBM" evidence="3">
    <location>
        <begin position="1"/>
        <end position="56"/>
    </location>
</feature>
<dbReference type="EMBL" id="CAQQ02183722">
    <property type="status" value="NOT_ANNOTATED_CDS"/>
    <property type="molecule type" value="Genomic_DNA"/>
</dbReference>
<dbReference type="GO" id="GO:0010468">
    <property type="term" value="P:regulation of gene expression"/>
    <property type="evidence" value="ECO:0007669"/>
    <property type="project" value="UniProtKB-ARBA"/>
</dbReference>
<keyword evidence="5" id="KW-1185">Reference proteome</keyword>
<dbReference type="SUPFAM" id="SSF54768">
    <property type="entry name" value="dsRNA-binding domain-like"/>
    <property type="match status" value="2"/>
</dbReference>
<dbReference type="AlphaFoldDB" id="T1GLX8"/>
<feature type="compositionally biased region" description="Polar residues" evidence="2">
    <location>
        <begin position="76"/>
        <end position="87"/>
    </location>
</feature>
<evidence type="ECO:0000259" key="3">
    <source>
        <dbReference type="PROSITE" id="PS50137"/>
    </source>
</evidence>
<evidence type="ECO:0000313" key="4">
    <source>
        <dbReference type="EnsemblMetazoa" id="MESCA004544-PA"/>
    </source>
</evidence>
<evidence type="ECO:0000256" key="2">
    <source>
        <dbReference type="SAM" id="MobiDB-lite"/>
    </source>
</evidence>
<dbReference type="EnsemblMetazoa" id="MESCA004544-RA">
    <property type="protein sequence ID" value="MESCA004544-PA"/>
    <property type="gene ID" value="MESCA004544"/>
</dbReference>
<proteinExistence type="predicted"/>
<name>T1GLX8_MEGSC</name>
<reference evidence="5" key="1">
    <citation type="submission" date="2013-02" db="EMBL/GenBank/DDBJ databases">
        <authorList>
            <person name="Hughes D."/>
        </authorList>
    </citation>
    <scope>NUCLEOTIDE SEQUENCE</scope>
    <source>
        <strain>Durham</strain>
        <strain evidence="5">NC isolate 2 -- Noor lab</strain>
    </source>
</reference>
<keyword evidence="1" id="KW-0694">RNA-binding</keyword>
<organism evidence="4 5">
    <name type="scientific">Megaselia scalaris</name>
    <name type="common">Humpbacked fly</name>
    <name type="synonym">Phora scalaris</name>
    <dbReference type="NCBI Taxonomy" id="36166"/>
    <lineage>
        <taxon>Eukaryota</taxon>
        <taxon>Metazoa</taxon>
        <taxon>Ecdysozoa</taxon>
        <taxon>Arthropoda</taxon>
        <taxon>Hexapoda</taxon>
        <taxon>Insecta</taxon>
        <taxon>Pterygota</taxon>
        <taxon>Neoptera</taxon>
        <taxon>Endopterygota</taxon>
        <taxon>Diptera</taxon>
        <taxon>Brachycera</taxon>
        <taxon>Muscomorpha</taxon>
        <taxon>Platypezoidea</taxon>
        <taxon>Phoridae</taxon>
        <taxon>Megaseliini</taxon>
        <taxon>Megaselia</taxon>
    </lineage>
</organism>
<dbReference type="InterPro" id="IPR014720">
    <property type="entry name" value="dsRBD_dom"/>
</dbReference>